<protein>
    <submittedName>
        <fullName evidence="8">Uncharacterized protein</fullName>
    </submittedName>
</protein>
<evidence type="ECO:0000256" key="2">
    <source>
        <dbReference type="ARBA" id="ARBA00008108"/>
    </source>
</evidence>
<name>A0AA35QTU4_GEOBA</name>
<evidence type="ECO:0000256" key="7">
    <source>
        <dbReference type="SAM" id="Phobius"/>
    </source>
</evidence>
<dbReference type="InterPro" id="IPR019394">
    <property type="entry name" value="TEX28/TMCC"/>
</dbReference>
<comment type="subcellular location">
    <subcellularLocation>
        <location evidence="1">Membrane</location>
    </subcellularLocation>
</comment>
<evidence type="ECO:0000313" key="8">
    <source>
        <dbReference type="EMBL" id="CAI7990832.1"/>
    </source>
</evidence>
<evidence type="ECO:0000256" key="3">
    <source>
        <dbReference type="ARBA" id="ARBA00022692"/>
    </source>
</evidence>
<evidence type="ECO:0000256" key="5">
    <source>
        <dbReference type="ARBA" id="ARBA00023054"/>
    </source>
</evidence>
<keyword evidence="9" id="KW-1185">Reference proteome</keyword>
<comment type="caution">
    <text evidence="8">The sequence shown here is derived from an EMBL/GenBank/DDBJ whole genome shotgun (WGS) entry which is preliminary data.</text>
</comment>
<dbReference type="Pfam" id="PF10267">
    <property type="entry name" value="Tmemb_cc2"/>
    <property type="match status" value="1"/>
</dbReference>
<proteinExistence type="inferred from homology"/>
<comment type="similarity">
    <text evidence="2">Belongs to the TEX28 family.</text>
</comment>
<dbReference type="GO" id="GO:0016020">
    <property type="term" value="C:membrane"/>
    <property type="evidence" value="ECO:0007669"/>
    <property type="project" value="UniProtKB-SubCell"/>
</dbReference>
<feature type="transmembrane region" description="Helical" evidence="7">
    <location>
        <begin position="185"/>
        <end position="203"/>
    </location>
</feature>
<dbReference type="AlphaFoldDB" id="A0AA35QTU4"/>
<sequence>MTFSVHICYTASCHFGRSKYLNRVLEESDEVTVAKTTLDEFQKQSEAVGMQLEEQEGRVTTMEDILSEILSKIGQVKDTYERLQEQVNDVIDLHQNAVGELRGQLSQVESATVGKTHDLEDLLLENQSRMEKLDAMLHIEIERKAEMEKARNWIMTFVAWAVTIVLHFIAFFLKLSSLLSTKTGALSAVAIAIIAVILLWTSISS</sequence>
<evidence type="ECO:0000256" key="1">
    <source>
        <dbReference type="ARBA" id="ARBA00004370"/>
    </source>
</evidence>
<keyword evidence="5" id="KW-0175">Coiled coil</keyword>
<evidence type="ECO:0000256" key="4">
    <source>
        <dbReference type="ARBA" id="ARBA00022989"/>
    </source>
</evidence>
<accession>A0AA35QTU4</accession>
<dbReference type="Proteomes" id="UP001174909">
    <property type="component" value="Unassembled WGS sequence"/>
</dbReference>
<keyword evidence="6 7" id="KW-0472">Membrane</keyword>
<evidence type="ECO:0000313" key="9">
    <source>
        <dbReference type="Proteomes" id="UP001174909"/>
    </source>
</evidence>
<keyword evidence="3 7" id="KW-0812">Transmembrane</keyword>
<reference evidence="8" key="1">
    <citation type="submission" date="2023-03" db="EMBL/GenBank/DDBJ databases">
        <authorList>
            <person name="Steffen K."/>
            <person name="Cardenas P."/>
        </authorList>
    </citation>
    <scope>NUCLEOTIDE SEQUENCE</scope>
</reference>
<dbReference type="EMBL" id="CASHTH010000083">
    <property type="protein sequence ID" value="CAI7990832.1"/>
    <property type="molecule type" value="Genomic_DNA"/>
</dbReference>
<feature type="transmembrane region" description="Helical" evidence="7">
    <location>
        <begin position="153"/>
        <end position="173"/>
    </location>
</feature>
<gene>
    <name evidence="8" type="ORF">GBAR_LOCUS556</name>
</gene>
<evidence type="ECO:0000256" key="6">
    <source>
        <dbReference type="ARBA" id="ARBA00023136"/>
    </source>
</evidence>
<organism evidence="8 9">
    <name type="scientific">Geodia barretti</name>
    <name type="common">Barrett's horny sponge</name>
    <dbReference type="NCBI Taxonomy" id="519541"/>
    <lineage>
        <taxon>Eukaryota</taxon>
        <taxon>Metazoa</taxon>
        <taxon>Porifera</taxon>
        <taxon>Demospongiae</taxon>
        <taxon>Heteroscleromorpha</taxon>
        <taxon>Tetractinellida</taxon>
        <taxon>Astrophorina</taxon>
        <taxon>Geodiidae</taxon>
        <taxon>Geodia</taxon>
    </lineage>
</organism>
<keyword evidence="4 7" id="KW-1133">Transmembrane helix</keyword>